<dbReference type="EMBL" id="RKHY01000001">
    <property type="protein sequence ID" value="ROS44710.1"/>
    <property type="molecule type" value="Genomic_DNA"/>
</dbReference>
<proteinExistence type="inferred from homology"/>
<dbReference type="AlphaFoldDB" id="A0A3N2H8Q4"/>
<dbReference type="InterPro" id="IPR006015">
    <property type="entry name" value="Universal_stress_UspA"/>
</dbReference>
<evidence type="ECO:0000259" key="2">
    <source>
        <dbReference type="Pfam" id="PF00582"/>
    </source>
</evidence>
<organism evidence="3 4">
    <name type="scientific">Amycolatopsis thermoflava</name>
    <dbReference type="NCBI Taxonomy" id="84480"/>
    <lineage>
        <taxon>Bacteria</taxon>
        <taxon>Bacillati</taxon>
        <taxon>Actinomycetota</taxon>
        <taxon>Actinomycetes</taxon>
        <taxon>Pseudonocardiales</taxon>
        <taxon>Pseudonocardiaceae</taxon>
        <taxon>Amycolatopsis</taxon>
        <taxon>Amycolatopsis methanolica group</taxon>
    </lineage>
</organism>
<evidence type="ECO:0000313" key="4">
    <source>
        <dbReference type="Proteomes" id="UP000274843"/>
    </source>
</evidence>
<dbReference type="InterPro" id="IPR014729">
    <property type="entry name" value="Rossmann-like_a/b/a_fold"/>
</dbReference>
<dbReference type="Pfam" id="PF00582">
    <property type="entry name" value="Usp"/>
    <property type="match status" value="1"/>
</dbReference>
<dbReference type="PRINTS" id="PR01438">
    <property type="entry name" value="UNVRSLSTRESS"/>
</dbReference>
<reference evidence="3 4" key="1">
    <citation type="submission" date="2018-11" db="EMBL/GenBank/DDBJ databases">
        <title>Sequencing the genomes of 1000 actinobacteria strains.</title>
        <authorList>
            <person name="Klenk H.-P."/>
        </authorList>
    </citation>
    <scope>NUCLEOTIDE SEQUENCE [LARGE SCALE GENOMIC DNA]</scope>
    <source>
        <strain evidence="3 4">DSM 44348</strain>
    </source>
</reference>
<dbReference type="SUPFAM" id="SSF52402">
    <property type="entry name" value="Adenine nucleotide alpha hydrolases-like"/>
    <property type="match status" value="1"/>
</dbReference>
<comment type="caution">
    <text evidence="3">The sequence shown here is derived from an EMBL/GenBank/DDBJ whole genome shotgun (WGS) entry which is preliminary data.</text>
</comment>
<dbReference type="PANTHER" id="PTHR46553:SF3">
    <property type="entry name" value="ADENINE NUCLEOTIDE ALPHA HYDROLASES-LIKE SUPERFAMILY PROTEIN"/>
    <property type="match status" value="1"/>
</dbReference>
<dbReference type="PANTHER" id="PTHR46553">
    <property type="entry name" value="ADENINE NUCLEOTIDE ALPHA HYDROLASES-LIKE SUPERFAMILY PROTEIN"/>
    <property type="match status" value="1"/>
</dbReference>
<dbReference type="CDD" id="cd23659">
    <property type="entry name" value="USP_At3g01520-like"/>
    <property type="match status" value="1"/>
</dbReference>
<evidence type="ECO:0000256" key="1">
    <source>
        <dbReference type="ARBA" id="ARBA00008791"/>
    </source>
</evidence>
<protein>
    <submittedName>
        <fullName evidence="3">Nucleotide-binding universal stress UspA family protein</fullName>
    </submittedName>
</protein>
<accession>A0A3N2H8Q4</accession>
<keyword evidence="4" id="KW-1185">Reference proteome</keyword>
<gene>
    <name evidence="3" type="ORF">EDD35_7157</name>
</gene>
<comment type="similarity">
    <text evidence="1">Belongs to the universal stress protein A family.</text>
</comment>
<feature type="domain" description="UspA" evidence="2">
    <location>
        <begin position="4"/>
        <end position="131"/>
    </location>
</feature>
<sequence length="151" mass="15674">MAAIVVGVDGSAGSAAALRWAADEAARTGRDVVAVHAWSYAGGGATAEAVFSAHRRALGEMVDRAHRDQPEAKIRPEVTEGEPAQVLLSAAEDAAMLVLGSHGYGRLMRALVGSVGAQCLRRAHCPVVIVPAARTARHPLAEVDYQSGPMV</sequence>
<dbReference type="GeneID" id="301848395"/>
<dbReference type="InterPro" id="IPR006016">
    <property type="entry name" value="UspA"/>
</dbReference>
<evidence type="ECO:0000313" key="3">
    <source>
        <dbReference type="EMBL" id="ROS44710.1"/>
    </source>
</evidence>
<name>A0A3N2H8Q4_9PSEU</name>
<dbReference type="RefSeq" id="WP_027929548.1">
    <property type="nucleotide sequence ID" value="NZ_JBHXOR010000010.1"/>
</dbReference>
<dbReference type="Proteomes" id="UP000274843">
    <property type="component" value="Unassembled WGS sequence"/>
</dbReference>
<dbReference type="Gene3D" id="3.40.50.620">
    <property type="entry name" value="HUPs"/>
    <property type="match status" value="1"/>
</dbReference>